<comment type="caution">
    <text evidence="11">The sequence shown here is derived from an EMBL/GenBank/DDBJ whole genome shotgun (WGS) entry which is preliminary data.</text>
</comment>
<comment type="subcellular location">
    <subcellularLocation>
        <location evidence="1">Membrane</location>
        <topology evidence="1">Single-pass type I membrane protein</topology>
    </subcellularLocation>
</comment>
<evidence type="ECO:0000256" key="5">
    <source>
        <dbReference type="ARBA" id="ARBA00022859"/>
    </source>
</evidence>
<protein>
    <submittedName>
        <fullName evidence="11">1A04 protein</fullName>
    </submittedName>
</protein>
<dbReference type="InterPro" id="IPR050208">
    <property type="entry name" value="MHC_class-I_related"/>
</dbReference>
<evidence type="ECO:0000256" key="8">
    <source>
        <dbReference type="ARBA" id="ARBA00023157"/>
    </source>
</evidence>
<proteinExistence type="predicted"/>
<feature type="non-terminal residue" evidence="11">
    <location>
        <position position="77"/>
    </location>
</feature>
<dbReference type="GO" id="GO:0005615">
    <property type="term" value="C:extracellular space"/>
    <property type="evidence" value="ECO:0007669"/>
    <property type="project" value="TreeGrafter"/>
</dbReference>
<dbReference type="GO" id="GO:0002474">
    <property type="term" value="P:antigen processing and presentation of peptide antigen via MHC class I"/>
    <property type="evidence" value="ECO:0007669"/>
    <property type="project" value="UniProtKB-KW"/>
</dbReference>
<evidence type="ECO:0000256" key="7">
    <source>
        <dbReference type="ARBA" id="ARBA00023136"/>
    </source>
</evidence>
<dbReference type="GO" id="GO:0006955">
    <property type="term" value="P:immune response"/>
    <property type="evidence" value="ECO:0007669"/>
    <property type="project" value="TreeGrafter"/>
</dbReference>
<evidence type="ECO:0000259" key="10">
    <source>
        <dbReference type="Pfam" id="PF00129"/>
    </source>
</evidence>
<keyword evidence="7" id="KW-0472">Membrane</keyword>
<dbReference type="Pfam" id="PF00129">
    <property type="entry name" value="MHC_I"/>
    <property type="match status" value="1"/>
</dbReference>
<reference evidence="11 12" key="1">
    <citation type="submission" date="2019-09" db="EMBL/GenBank/DDBJ databases">
        <title>Bird 10,000 Genomes (B10K) Project - Family phase.</title>
        <authorList>
            <person name="Zhang G."/>
        </authorList>
    </citation>
    <scope>NUCLEOTIDE SEQUENCE [LARGE SCALE GENOMIC DNA]</scope>
    <source>
        <strain evidence="11">B10K-DU-001-01</strain>
        <tissue evidence="11">Muscle</tissue>
    </source>
</reference>
<dbReference type="PANTHER" id="PTHR16675">
    <property type="entry name" value="MHC CLASS I-RELATED"/>
    <property type="match status" value="1"/>
</dbReference>
<evidence type="ECO:0000256" key="2">
    <source>
        <dbReference type="ARBA" id="ARBA00022451"/>
    </source>
</evidence>
<dbReference type="InterPro" id="IPR011162">
    <property type="entry name" value="MHC_I/II-like_Ag-recog"/>
</dbReference>
<sequence length="77" mass="8639">SLRFLTVAMSEPGLGVPQYVAVGYLDGTPFQRYDSERGRVEPQTPWMAAGAEPEYWDTETQIHKGNQHVAITNVEML</sequence>
<gene>
    <name evidence="11" type="primary">1a04</name>
    <name evidence="11" type="ORF">CEPORN_R15498</name>
</gene>
<evidence type="ECO:0000256" key="9">
    <source>
        <dbReference type="ARBA" id="ARBA00023180"/>
    </source>
</evidence>
<name>A0A7K5UFV8_CEPOR</name>
<dbReference type="AlphaFoldDB" id="A0A7K5UFV8"/>
<dbReference type="GO" id="GO:0009897">
    <property type="term" value="C:external side of plasma membrane"/>
    <property type="evidence" value="ECO:0007669"/>
    <property type="project" value="TreeGrafter"/>
</dbReference>
<evidence type="ECO:0000313" key="11">
    <source>
        <dbReference type="EMBL" id="NWU14685.1"/>
    </source>
</evidence>
<dbReference type="SUPFAM" id="SSF54452">
    <property type="entry name" value="MHC antigen-recognition domain"/>
    <property type="match status" value="1"/>
</dbReference>
<accession>A0A7K5UFV8</accession>
<evidence type="ECO:0000256" key="3">
    <source>
        <dbReference type="ARBA" id="ARBA00022692"/>
    </source>
</evidence>
<dbReference type="GO" id="GO:0042612">
    <property type="term" value="C:MHC class I protein complex"/>
    <property type="evidence" value="ECO:0007669"/>
    <property type="project" value="UniProtKB-KW"/>
</dbReference>
<dbReference type="InterPro" id="IPR037055">
    <property type="entry name" value="MHC_I-like_Ag-recog_sf"/>
</dbReference>
<dbReference type="PANTHER" id="PTHR16675:SF242">
    <property type="entry name" value="MAJOR HISTOCOMPATIBILITY COMPLEX CLASS I-RELATED GENE PROTEIN"/>
    <property type="match status" value="1"/>
</dbReference>
<keyword evidence="6" id="KW-1133">Transmembrane helix</keyword>
<organism evidence="11 12">
    <name type="scientific">Cephalopterus ornatus</name>
    <name type="common">Amazonian umbrellabird</name>
    <dbReference type="NCBI Taxonomy" id="114276"/>
    <lineage>
        <taxon>Eukaryota</taxon>
        <taxon>Metazoa</taxon>
        <taxon>Chordata</taxon>
        <taxon>Craniata</taxon>
        <taxon>Vertebrata</taxon>
        <taxon>Euteleostomi</taxon>
        <taxon>Archelosauria</taxon>
        <taxon>Archosauria</taxon>
        <taxon>Dinosauria</taxon>
        <taxon>Saurischia</taxon>
        <taxon>Theropoda</taxon>
        <taxon>Coelurosauria</taxon>
        <taxon>Aves</taxon>
        <taxon>Neognathae</taxon>
        <taxon>Neoaves</taxon>
        <taxon>Telluraves</taxon>
        <taxon>Australaves</taxon>
        <taxon>Passeriformes</taxon>
        <taxon>Cotingidae</taxon>
        <taxon>Cephalopterus</taxon>
    </lineage>
</organism>
<keyword evidence="8" id="KW-1015">Disulfide bond</keyword>
<dbReference type="InterPro" id="IPR011161">
    <property type="entry name" value="MHC_I-like_Ag-recog"/>
</dbReference>
<dbReference type="Gene3D" id="3.30.500.10">
    <property type="entry name" value="MHC class I-like antigen recognition-like"/>
    <property type="match status" value="1"/>
</dbReference>
<keyword evidence="2" id="KW-0490">MHC I</keyword>
<feature type="domain" description="MHC class I-like antigen recognition-like" evidence="10">
    <location>
        <begin position="1"/>
        <end position="75"/>
    </location>
</feature>
<keyword evidence="3" id="KW-0812">Transmembrane</keyword>
<evidence type="ECO:0000256" key="4">
    <source>
        <dbReference type="ARBA" id="ARBA00022729"/>
    </source>
</evidence>
<keyword evidence="5" id="KW-0391">Immunity</keyword>
<evidence type="ECO:0000313" key="12">
    <source>
        <dbReference type="Proteomes" id="UP000543364"/>
    </source>
</evidence>
<feature type="non-terminal residue" evidence="11">
    <location>
        <position position="1"/>
    </location>
</feature>
<keyword evidence="4" id="KW-0732">Signal</keyword>
<dbReference type="EMBL" id="VZRE01011995">
    <property type="protein sequence ID" value="NWU14685.1"/>
    <property type="molecule type" value="Genomic_DNA"/>
</dbReference>
<evidence type="ECO:0000256" key="1">
    <source>
        <dbReference type="ARBA" id="ARBA00004479"/>
    </source>
</evidence>
<dbReference type="Proteomes" id="UP000543364">
    <property type="component" value="Unassembled WGS sequence"/>
</dbReference>
<keyword evidence="9" id="KW-0325">Glycoprotein</keyword>
<keyword evidence="12" id="KW-1185">Reference proteome</keyword>
<evidence type="ECO:0000256" key="6">
    <source>
        <dbReference type="ARBA" id="ARBA00022989"/>
    </source>
</evidence>